<dbReference type="SUPFAM" id="SSF53098">
    <property type="entry name" value="Ribonuclease H-like"/>
    <property type="match status" value="1"/>
</dbReference>
<name>A0ABM4TZ69_DROSZ</name>
<dbReference type="PANTHER" id="PTHR37984">
    <property type="entry name" value="PROTEIN CBG26694"/>
    <property type="match status" value="1"/>
</dbReference>
<protein>
    <submittedName>
        <fullName evidence="2">Uncharacterized protein</fullName>
    </submittedName>
</protein>
<reference evidence="2" key="1">
    <citation type="submission" date="2025-08" db="UniProtKB">
        <authorList>
            <consortium name="RefSeq"/>
        </authorList>
    </citation>
    <scope>IDENTIFICATION</scope>
</reference>
<dbReference type="InterPro" id="IPR036397">
    <property type="entry name" value="RNaseH_sf"/>
</dbReference>
<evidence type="ECO:0000313" key="2">
    <source>
        <dbReference type="RefSeq" id="XP_070855255.1"/>
    </source>
</evidence>
<dbReference type="PANTHER" id="PTHR37984:SF5">
    <property type="entry name" value="PROTEIN NYNRIN-LIKE"/>
    <property type="match status" value="1"/>
</dbReference>
<dbReference type="Proteomes" id="UP001652628">
    <property type="component" value="Unplaced"/>
</dbReference>
<sequence length="222" mass="24907">MGSKTSKVAGSTANVINTVEIVNHQDDIQAVNKTMKLIVGLLLVIVLLKVENPTERKNRTVKTLISQLSEGDQRSWDNMLPEIFLAINSSISHSTGYTPAFLTQGRELRLPAMLYDKLTPGSAVVHTGPEDKASHLKGIFDIVRSNLQRASLEQARYYNLRRREWRPMFGSQVWLRQHPLSKAAEEFAAKLAPKYDGPYTVAKFTSHNRETDGDGSPIYRSK</sequence>
<keyword evidence="1" id="KW-1185">Reference proteome</keyword>
<dbReference type="InterPro" id="IPR050951">
    <property type="entry name" value="Retrovirus_Pol_polyprotein"/>
</dbReference>
<gene>
    <name evidence="2" type="primary">LOC139354899</name>
</gene>
<dbReference type="RefSeq" id="XP_070855255.1">
    <property type="nucleotide sequence ID" value="XM_070999154.1"/>
</dbReference>
<evidence type="ECO:0000313" key="1">
    <source>
        <dbReference type="Proteomes" id="UP001652628"/>
    </source>
</evidence>
<dbReference type="GeneID" id="139354899"/>
<dbReference type="Gene3D" id="3.30.420.10">
    <property type="entry name" value="Ribonuclease H-like superfamily/Ribonuclease H"/>
    <property type="match status" value="1"/>
</dbReference>
<organism evidence="1 2">
    <name type="scientific">Drosophila suzukii</name>
    <name type="common">Spotted-wing drosophila fruit fly</name>
    <dbReference type="NCBI Taxonomy" id="28584"/>
    <lineage>
        <taxon>Eukaryota</taxon>
        <taxon>Metazoa</taxon>
        <taxon>Ecdysozoa</taxon>
        <taxon>Arthropoda</taxon>
        <taxon>Hexapoda</taxon>
        <taxon>Insecta</taxon>
        <taxon>Pterygota</taxon>
        <taxon>Neoptera</taxon>
        <taxon>Endopterygota</taxon>
        <taxon>Diptera</taxon>
        <taxon>Brachycera</taxon>
        <taxon>Muscomorpha</taxon>
        <taxon>Ephydroidea</taxon>
        <taxon>Drosophilidae</taxon>
        <taxon>Drosophila</taxon>
        <taxon>Sophophora</taxon>
    </lineage>
</organism>
<accession>A0ABM4TZ69</accession>
<dbReference type="InterPro" id="IPR012337">
    <property type="entry name" value="RNaseH-like_sf"/>
</dbReference>
<proteinExistence type="predicted"/>